<dbReference type="InterPro" id="IPR006094">
    <property type="entry name" value="Oxid_FAD_bind_N"/>
</dbReference>
<dbReference type="InterPro" id="IPR036318">
    <property type="entry name" value="FAD-bd_PCMH-like_sf"/>
</dbReference>
<evidence type="ECO:0000256" key="2">
    <source>
        <dbReference type="ARBA" id="ARBA00005466"/>
    </source>
</evidence>
<dbReference type="GO" id="GO:0016491">
    <property type="term" value="F:oxidoreductase activity"/>
    <property type="evidence" value="ECO:0007669"/>
    <property type="project" value="UniProtKB-KW"/>
</dbReference>
<reference evidence="7 8" key="1">
    <citation type="submission" date="2019-04" db="EMBL/GenBank/DDBJ databases">
        <title>Whole genome sequencing of Brevibacillus sp. TGS2-1.</title>
        <authorList>
            <person name="Choi A."/>
        </authorList>
    </citation>
    <scope>NUCLEOTIDE SEQUENCE [LARGE SCALE GENOMIC DNA]</scope>
    <source>
        <strain evidence="7 8">TGS2-1</strain>
    </source>
</reference>
<dbReference type="Gene3D" id="3.40.462.20">
    <property type="match status" value="1"/>
</dbReference>
<evidence type="ECO:0000256" key="1">
    <source>
        <dbReference type="ARBA" id="ARBA00001974"/>
    </source>
</evidence>
<dbReference type="PANTHER" id="PTHR42973:SF39">
    <property type="entry name" value="FAD-BINDING PCMH-TYPE DOMAIN-CONTAINING PROTEIN"/>
    <property type="match status" value="1"/>
</dbReference>
<comment type="similarity">
    <text evidence="2">Belongs to the oxygen-dependent FAD-linked oxidoreductase family.</text>
</comment>
<dbReference type="InterPro" id="IPR016166">
    <property type="entry name" value="FAD-bd_PCMH"/>
</dbReference>
<keyword evidence="3" id="KW-0285">Flavoprotein</keyword>
<evidence type="ECO:0000256" key="3">
    <source>
        <dbReference type="ARBA" id="ARBA00022630"/>
    </source>
</evidence>
<dbReference type="InterPro" id="IPR012951">
    <property type="entry name" value="BBE"/>
</dbReference>
<dbReference type="InterPro" id="IPR050416">
    <property type="entry name" value="FAD-linked_Oxidoreductase"/>
</dbReference>
<dbReference type="PROSITE" id="PS51387">
    <property type="entry name" value="FAD_PCMH"/>
    <property type="match status" value="1"/>
</dbReference>
<dbReference type="AlphaFoldDB" id="A0A4U2YF35"/>
<dbReference type="Pfam" id="PF01565">
    <property type="entry name" value="FAD_binding_4"/>
    <property type="match status" value="1"/>
</dbReference>
<sequence length="451" mass="50317">MRHGREPELTGRIVVPGNPQYNEARQEFNTFFNKFPRVIVFAKQTRDVVNAIRWARHHHVPIRMRSGRHSYEGLSVVNGGIVIDVSDMNQVDVNRRSGIATVQTGIRGGALNTALWKERLVVPVGLCPTTGIAGVTLGGGHSILSRPYGLTLDHLIDVEMVNADGRVLHANSNQHSDLFWALRGGGGGNFGVCTTFRFRTHPIETVGFAEIGWELRDLERVLRVWQDYTVPGANERLTVTLGIANGKQSSSSFPVLMQGVFLGSAKKLRQLLQPLLRAGSPQKVVIKEIPWIEAVGLVAKTTPTAPFPFKSVGPYVYRPLPESAIATIRRFIDSPPTSAVSIFLHGLAGAVAKVPNRATAYFYRRALYNMTSTATWSTQAGSKRGIHWVENWRRAMLPFTRGVYVNTPDLFIKNWQKAYFGENFDRLTRVKARYDPKNVFHFPQSIPPAKR</sequence>
<comment type="cofactor">
    <cofactor evidence="1">
        <name>FAD</name>
        <dbReference type="ChEBI" id="CHEBI:57692"/>
    </cofactor>
</comment>
<dbReference type="Proteomes" id="UP000307841">
    <property type="component" value="Unassembled WGS sequence"/>
</dbReference>
<dbReference type="Pfam" id="PF08031">
    <property type="entry name" value="BBE"/>
    <property type="match status" value="1"/>
</dbReference>
<dbReference type="EMBL" id="SZNK01000001">
    <property type="protein sequence ID" value="TKI59370.1"/>
    <property type="molecule type" value="Genomic_DNA"/>
</dbReference>
<dbReference type="InterPro" id="IPR016169">
    <property type="entry name" value="FAD-bd_PCMH_sub2"/>
</dbReference>
<dbReference type="SUPFAM" id="SSF56176">
    <property type="entry name" value="FAD-binding/transporter-associated domain-like"/>
    <property type="match status" value="1"/>
</dbReference>
<accession>A0A4U2YF35</accession>
<evidence type="ECO:0000256" key="4">
    <source>
        <dbReference type="ARBA" id="ARBA00022827"/>
    </source>
</evidence>
<proteinExistence type="inferred from homology"/>
<dbReference type="GO" id="GO:0071949">
    <property type="term" value="F:FAD binding"/>
    <property type="evidence" value="ECO:0007669"/>
    <property type="project" value="InterPro"/>
</dbReference>
<organism evidence="7 8">
    <name type="scientific">Brevibacillus antibioticus</name>
    <dbReference type="NCBI Taxonomy" id="2570228"/>
    <lineage>
        <taxon>Bacteria</taxon>
        <taxon>Bacillati</taxon>
        <taxon>Bacillota</taxon>
        <taxon>Bacilli</taxon>
        <taxon>Bacillales</taxon>
        <taxon>Paenibacillaceae</taxon>
        <taxon>Brevibacillus</taxon>
    </lineage>
</organism>
<evidence type="ECO:0000259" key="6">
    <source>
        <dbReference type="PROSITE" id="PS51387"/>
    </source>
</evidence>
<dbReference type="Gene3D" id="3.30.465.10">
    <property type="match status" value="1"/>
</dbReference>
<keyword evidence="4" id="KW-0274">FAD</keyword>
<gene>
    <name evidence="7" type="ORF">E8L90_19795</name>
</gene>
<name>A0A4U2YF35_9BACL</name>
<dbReference type="Gene3D" id="3.30.43.10">
    <property type="entry name" value="Uridine Diphospho-n-acetylenolpyruvylglucosamine Reductase, domain 2"/>
    <property type="match status" value="1"/>
</dbReference>
<feature type="domain" description="FAD-binding PCMH-type" evidence="6">
    <location>
        <begin position="32"/>
        <end position="203"/>
    </location>
</feature>
<protein>
    <submittedName>
        <fullName evidence="7">FAD-binding oxidoreductase</fullName>
    </submittedName>
</protein>
<evidence type="ECO:0000313" key="8">
    <source>
        <dbReference type="Proteomes" id="UP000307841"/>
    </source>
</evidence>
<comment type="caution">
    <text evidence="7">The sequence shown here is derived from an EMBL/GenBank/DDBJ whole genome shotgun (WGS) entry which is preliminary data.</text>
</comment>
<dbReference type="PANTHER" id="PTHR42973">
    <property type="entry name" value="BINDING OXIDOREDUCTASE, PUTATIVE (AFU_ORTHOLOGUE AFUA_1G17690)-RELATED"/>
    <property type="match status" value="1"/>
</dbReference>
<dbReference type="OrthoDB" id="545125at2"/>
<dbReference type="InterPro" id="IPR016167">
    <property type="entry name" value="FAD-bd_PCMH_sub1"/>
</dbReference>
<keyword evidence="5" id="KW-0560">Oxidoreductase</keyword>
<dbReference type="SMR" id="A0A4U2YF35"/>
<evidence type="ECO:0000256" key="5">
    <source>
        <dbReference type="ARBA" id="ARBA00023002"/>
    </source>
</evidence>
<dbReference type="RefSeq" id="WP_137033523.1">
    <property type="nucleotide sequence ID" value="NZ_SZNK01000001.1"/>
</dbReference>
<keyword evidence="8" id="KW-1185">Reference proteome</keyword>
<evidence type="ECO:0000313" key="7">
    <source>
        <dbReference type="EMBL" id="TKI59370.1"/>
    </source>
</evidence>